<evidence type="ECO:0008006" key="4">
    <source>
        <dbReference type="Google" id="ProtNLM"/>
    </source>
</evidence>
<protein>
    <recommendedName>
        <fullName evidence="4">Type II secretion system protein GspG C-terminal domain-containing protein</fullName>
    </recommendedName>
</protein>
<dbReference type="EMBL" id="MFEO01000025">
    <property type="protein sequence ID" value="OGE89213.1"/>
    <property type="molecule type" value="Genomic_DNA"/>
</dbReference>
<dbReference type="PANTHER" id="PTHR30093">
    <property type="entry name" value="GENERAL SECRETION PATHWAY PROTEIN G"/>
    <property type="match status" value="1"/>
</dbReference>
<dbReference type="Gene3D" id="3.30.700.10">
    <property type="entry name" value="Glycoprotein, Type 4 Pilin"/>
    <property type="match status" value="1"/>
</dbReference>
<dbReference type="PROSITE" id="PS00409">
    <property type="entry name" value="PROKAR_NTER_METHYL"/>
    <property type="match status" value="1"/>
</dbReference>
<keyword evidence="1" id="KW-0812">Transmembrane</keyword>
<dbReference type="SUPFAM" id="SSF54523">
    <property type="entry name" value="Pili subunits"/>
    <property type="match status" value="1"/>
</dbReference>
<name>A0A1F5PH20_9BACT</name>
<evidence type="ECO:0000256" key="1">
    <source>
        <dbReference type="SAM" id="Phobius"/>
    </source>
</evidence>
<dbReference type="STRING" id="1817828.A2722_01440"/>
<dbReference type="NCBIfam" id="TIGR02532">
    <property type="entry name" value="IV_pilin_GFxxxE"/>
    <property type="match status" value="1"/>
</dbReference>
<organism evidence="2 3">
    <name type="scientific">Candidatus Doudnabacteria bacterium RIFCSPHIGHO2_01_FULL_50_11</name>
    <dbReference type="NCBI Taxonomy" id="1817828"/>
    <lineage>
        <taxon>Bacteria</taxon>
        <taxon>Candidatus Doudnaibacteriota</taxon>
    </lineage>
</organism>
<keyword evidence="1" id="KW-1133">Transmembrane helix</keyword>
<sequence length="177" mass="19368">MTQPQTKWSAKNRRGFTLVELLVVIAIIGILAATVFIALNYAREGAKVSRAREDMKQLNLAMERLFDDTGEYSNHELPDPCIDSSGAGVSLDACEAGLACDDGNFQNWQGPYVGTLEADPWGSQYYFDPNYTCFQNVDGCGDVPDNTPVRAIVSFGPNLVGPGLYDEPDNHVVVLCR</sequence>
<dbReference type="AlphaFoldDB" id="A0A1F5PH20"/>
<dbReference type="Pfam" id="PF07963">
    <property type="entry name" value="N_methyl"/>
    <property type="match status" value="1"/>
</dbReference>
<proteinExistence type="predicted"/>
<dbReference type="InterPro" id="IPR045584">
    <property type="entry name" value="Pilin-like"/>
</dbReference>
<dbReference type="InterPro" id="IPR012902">
    <property type="entry name" value="N_methyl_site"/>
</dbReference>
<evidence type="ECO:0000313" key="3">
    <source>
        <dbReference type="Proteomes" id="UP000178377"/>
    </source>
</evidence>
<feature type="transmembrane region" description="Helical" evidence="1">
    <location>
        <begin position="21"/>
        <end position="42"/>
    </location>
</feature>
<gene>
    <name evidence="2" type="ORF">A2722_01440</name>
</gene>
<dbReference type="Proteomes" id="UP000178377">
    <property type="component" value="Unassembled WGS sequence"/>
</dbReference>
<comment type="caution">
    <text evidence="2">The sequence shown here is derived from an EMBL/GenBank/DDBJ whole genome shotgun (WGS) entry which is preliminary data.</text>
</comment>
<reference evidence="2 3" key="1">
    <citation type="journal article" date="2016" name="Nat. Commun.">
        <title>Thousands of microbial genomes shed light on interconnected biogeochemical processes in an aquifer system.</title>
        <authorList>
            <person name="Anantharaman K."/>
            <person name="Brown C.T."/>
            <person name="Hug L.A."/>
            <person name="Sharon I."/>
            <person name="Castelle C.J."/>
            <person name="Probst A.J."/>
            <person name="Thomas B.C."/>
            <person name="Singh A."/>
            <person name="Wilkins M.J."/>
            <person name="Karaoz U."/>
            <person name="Brodie E.L."/>
            <person name="Williams K.H."/>
            <person name="Hubbard S.S."/>
            <person name="Banfield J.F."/>
        </authorList>
    </citation>
    <scope>NUCLEOTIDE SEQUENCE [LARGE SCALE GENOMIC DNA]</scope>
</reference>
<accession>A0A1F5PH20</accession>
<keyword evidence="1" id="KW-0472">Membrane</keyword>
<evidence type="ECO:0000313" key="2">
    <source>
        <dbReference type="EMBL" id="OGE89213.1"/>
    </source>
</evidence>